<dbReference type="Proteomes" id="UP000323012">
    <property type="component" value="Unassembled WGS sequence"/>
</dbReference>
<reference evidence="5 8" key="1">
    <citation type="submission" date="2015-10" db="EMBL/GenBank/DDBJ databases">
        <title>Tn-seq of a polymicrobial infection.</title>
        <authorList>
            <person name="Stacy A."/>
            <person name="Rumbaugh K.P."/>
            <person name="Whiteley M."/>
        </authorList>
    </citation>
    <scope>NUCLEOTIDE SEQUENCE [LARGE SCALE GENOMIC DNA]</scope>
    <source>
        <strain evidence="5 8">624</strain>
    </source>
</reference>
<dbReference type="EMBL" id="VSED01000002">
    <property type="protein sequence ID" value="TYA39841.1"/>
    <property type="molecule type" value="Genomic_DNA"/>
</dbReference>
<dbReference type="OrthoDB" id="9805754at2"/>
<evidence type="ECO:0000313" key="7">
    <source>
        <dbReference type="EMBL" id="TYA39841.1"/>
    </source>
</evidence>
<dbReference type="eggNOG" id="COG0345">
    <property type="taxonomic scope" value="Bacteria"/>
</dbReference>
<dbReference type="PANTHER" id="PTHR11645">
    <property type="entry name" value="PYRROLINE-5-CARBOXYLATE REDUCTASE"/>
    <property type="match status" value="1"/>
</dbReference>
<feature type="transmembrane region" description="Helical" evidence="3">
    <location>
        <begin position="118"/>
        <end position="135"/>
    </location>
</feature>
<keyword evidence="9" id="KW-1185">Reference proteome</keyword>
<dbReference type="Gene3D" id="3.40.50.720">
    <property type="entry name" value="NAD(P)-binding Rossmann-like Domain"/>
    <property type="match status" value="1"/>
</dbReference>
<gene>
    <name evidence="5" type="ORF">ACT75_02930</name>
    <name evidence="6" type="ORF">CQR80_00345</name>
    <name evidence="7" type="ORF">FXB79_01160</name>
</gene>
<dbReference type="AlphaFoldDB" id="A0A142FYR6"/>
<proteinExistence type="inferred from homology"/>
<dbReference type="SUPFAM" id="SSF51735">
    <property type="entry name" value="NAD(P)-binding Rossmann-fold domains"/>
    <property type="match status" value="1"/>
</dbReference>
<evidence type="ECO:0000313" key="9">
    <source>
        <dbReference type="Proteomes" id="UP000226080"/>
    </source>
</evidence>
<protein>
    <submittedName>
        <fullName evidence="7">Pyrroline-5-carboxylate reductase</fullName>
    </submittedName>
</protein>
<reference evidence="6 9" key="2">
    <citation type="submission" date="2017-10" db="EMBL/GenBank/DDBJ databases">
        <title>Draft genome sequences of Aggregatibacter actinomycetemcomitans strains 310a and 310b.</title>
        <authorList>
            <person name="May A.C."/>
            <person name="Ohta H."/>
            <person name="Maeda H."/>
            <person name="Kokeguchi S."/>
            <person name="Cugini C."/>
        </authorList>
    </citation>
    <scope>NUCLEOTIDE SEQUENCE [LARGE SCALE GENOMIC DNA]</scope>
    <source>
        <strain evidence="6 9">310b</strain>
    </source>
</reference>
<dbReference type="KEGG" id="aact:ACT75_02930"/>
<dbReference type="Proteomes" id="UP000226080">
    <property type="component" value="Unassembled WGS sequence"/>
</dbReference>
<evidence type="ECO:0000313" key="6">
    <source>
        <dbReference type="EMBL" id="PHO21583.1"/>
    </source>
</evidence>
<keyword evidence="3" id="KW-0472">Membrane</keyword>
<dbReference type="InterPro" id="IPR028939">
    <property type="entry name" value="P5C_Rdtase_cat_N"/>
</dbReference>
<dbReference type="EMBL" id="PCGW01000001">
    <property type="protein sequence ID" value="PHO21583.1"/>
    <property type="molecule type" value="Genomic_DNA"/>
</dbReference>
<comment type="similarity">
    <text evidence="1">Belongs to the pyrroline-5-carboxylate reductase family.</text>
</comment>
<evidence type="ECO:0000313" key="5">
    <source>
        <dbReference type="EMBL" id="AMQ93546.1"/>
    </source>
</evidence>
<dbReference type="EMBL" id="CP012959">
    <property type="protein sequence ID" value="AMQ93546.1"/>
    <property type="molecule type" value="Genomic_DNA"/>
</dbReference>
<dbReference type="Pfam" id="PF03807">
    <property type="entry name" value="F420_oxidored"/>
    <property type="match status" value="1"/>
</dbReference>
<keyword evidence="3" id="KW-1133">Transmembrane helix</keyword>
<evidence type="ECO:0000256" key="2">
    <source>
        <dbReference type="ARBA" id="ARBA00023002"/>
    </source>
</evidence>
<dbReference type="PANTHER" id="PTHR11645:SF0">
    <property type="entry name" value="PYRROLINE-5-CARBOXYLATE REDUCTASE 3"/>
    <property type="match status" value="1"/>
</dbReference>
<feature type="domain" description="Pyrroline-5-carboxylate reductase catalytic N-terminal" evidence="4">
    <location>
        <begin position="6"/>
        <end position="98"/>
    </location>
</feature>
<keyword evidence="2" id="KW-0560">Oxidoreductase</keyword>
<evidence type="ECO:0000259" key="4">
    <source>
        <dbReference type="Pfam" id="PF03807"/>
    </source>
</evidence>
<dbReference type="SMR" id="A0A142FYR6"/>
<accession>A0A142FYR6</accession>
<reference evidence="7 10" key="3">
    <citation type="submission" date="2019-08" db="EMBL/GenBank/DDBJ databases">
        <title>Whole genome sequencing of Aggregatibacter actinomycetemcomitans cultured from blood stream infections in Denmark reveals a novel phylogenetic lineage expressing serotype a membrane O polysaccharide.</title>
        <authorList>
            <person name="Nedergaard S."/>
            <person name="Kobel C.M."/>
            <person name="Nielsen M.B."/>
            <person name="Moeller R.T."/>
            <person name="Jensen A.B."/>
            <person name="Noerskov-Lauritsen N."/>
        </authorList>
    </citation>
    <scope>NUCLEOTIDE SEQUENCE [LARGE SCALE GENOMIC DNA]</scope>
    <source>
        <strain evidence="7 10">PN_563</strain>
    </source>
</reference>
<evidence type="ECO:0000313" key="8">
    <source>
        <dbReference type="Proteomes" id="UP000072236"/>
    </source>
</evidence>
<dbReference type="InterPro" id="IPR036291">
    <property type="entry name" value="NAD(P)-bd_dom_sf"/>
</dbReference>
<evidence type="ECO:0000313" key="10">
    <source>
        <dbReference type="Proteomes" id="UP000323012"/>
    </source>
</evidence>
<organism evidence="7 10">
    <name type="scientific">Aggregatibacter actinomycetemcomitans</name>
    <name type="common">Actinobacillus actinomycetemcomitans</name>
    <name type="synonym">Haemophilus actinomycetemcomitans</name>
    <dbReference type="NCBI Taxonomy" id="714"/>
    <lineage>
        <taxon>Bacteria</taxon>
        <taxon>Pseudomonadati</taxon>
        <taxon>Pseudomonadota</taxon>
        <taxon>Gammaproteobacteria</taxon>
        <taxon>Pasteurellales</taxon>
        <taxon>Pasteurellaceae</taxon>
        <taxon>Aggregatibacter</taxon>
    </lineage>
</organism>
<keyword evidence="3" id="KW-0812">Transmembrane</keyword>
<evidence type="ECO:0000256" key="3">
    <source>
        <dbReference type="SAM" id="Phobius"/>
    </source>
</evidence>
<name>A0A142FYR6_AGGAC</name>
<dbReference type="GO" id="GO:0055129">
    <property type="term" value="P:L-proline biosynthetic process"/>
    <property type="evidence" value="ECO:0007669"/>
    <property type="project" value="TreeGrafter"/>
</dbReference>
<sequence length="146" mass="15376">MQHKLVTFIGGGNMAQAIVFSLLKRGYPADKIIVCDPNEKKRALFAPKGVRTATDNVTAAMQADVVLLAVKPQMLAAVCVPLRAVDFQAKLVISIAAGISLARLTALSGVIYPHSASMAFILMALVAAVAFVVTPRKVGAFLVKQG</sequence>
<evidence type="ECO:0000256" key="1">
    <source>
        <dbReference type="ARBA" id="ARBA00005525"/>
    </source>
</evidence>
<dbReference type="GO" id="GO:0004735">
    <property type="term" value="F:pyrroline-5-carboxylate reductase activity"/>
    <property type="evidence" value="ECO:0007669"/>
    <property type="project" value="TreeGrafter"/>
</dbReference>
<dbReference type="Proteomes" id="UP000072236">
    <property type="component" value="Chromosome"/>
</dbReference>